<dbReference type="SMART" id="SM00248">
    <property type="entry name" value="ANK"/>
    <property type="match status" value="4"/>
</dbReference>
<dbReference type="InterPro" id="IPR036770">
    <property type="entry name" value="Ankyrin_rpt-contain_sf"/>
</dbReference>
<dbReference type="PANTHER" id="PTHR24171:SF8">
    <property type="entry name" value="BRCA1-ASSOCIATED RING DOMAIN PROTEIN 1"/>
    <property type="match status" value="1"/>
</dbReference>
<organism evidence="4">
    <name type="scientific">marine metagenome</name>
    <dbReference type="NCBI Taxonomy" id="408172"/>
    <lineage>
        <taxon>unclassified sequences</taxon>
        <taxon>metagenomes</taxon>
        <taxon>ecological metagenomes</taxon>
    </lineage>
</organism>
<sequence length="246" mass="26043">MAKREKIGIWRLSVINYRLPFIGPMKLIITTITAVLLMGCGESQQKTTLSPTEVKLVEPVAETAKPEPPVATATPAEAQPSKPVAEVPAQQPSLTAESKPTEQAAKDTKPESLTVKPANPAADRALLDAAMNGNIESIKQHLDAGANVSAKDVNDWTPLYNAGKKEIAELLIARGADVNVTDKRGWTPLHAAVMGGKETVELLIDNGANVNAKVESGSYKGMTPLDLASKAEIADLIRKHGGKSGN</sequence>
<dbReference type="GO" id="GO:0004842">
    <property type="term" value="F:ubiquitin-protein transferase activity"/>
    <property type="evidence" value="ECO:0007669"/>
    <property type="project" value="TreeGrafter"/>
</dbReference>
<name>A0A382ERC9_9ZZZZ</name>
<dbReference type="GO" id="GO:0070531">
    <property type="term" value="C:BRCA1-A complex"/>
    <property type="evidence" value="ECO:0007669"/>
    <property type="project" value="TreeGrafter"/>
</dbReference>
<proteinExistence type="predicted"/>
<dbReference type="SUPFAM" id="SSF48403">
    <property type="entry name" value="Ankyrin repeat"/>
    <property type="match status" value="1"/>
</dbReference>
<dbReference type="AlphaFoldDB" id="A0A382ERC9"/>
<dbReference type="GO" id="GO:0031436">
    <property type="term" value="C:BRCA1-BARD1 complex"/>
    <property type="evidence" value="ECO:0007669"/>
    <property type="project" value="TreeGrafter"/>
</dbReference>
<evidence type="ECO:0000313" key="4">
    <source>
        <dbReference type="EMBL" id="SVB52935.1"/>
    </source>
</evidence>
<reference evidence="4" key="1">
    <citation type="submission" date="2018-05" db="EMBL/GenBank/DDBJ databases">
        <authorList>
            <person name="Lanie J.A."/>
            <person name="Ng W.-L."/>
            <person name="Kazmierczak K.M."/>
            <person name="Andrzejewski T.M."/>
            <person name="Davidsen T.M."/>
            <person name="Wayne K.J."/>
            <person name="Tettelin H."/>
            <person name="Glass J.I."/>
            <person name="Rusch D."/>
            <person name="Podicherti R."/>
            <person name="Tsui H.-C.T."/>
            <person name="Winkler M.E."/>
        </authorList>
    </citation>
    <scope>NUCLEOTIDE SEQUENCE</scope>
</reference>
<dbReference type="PANTHER" id="PTHR24171">
    <property type="entry name" value="ANKYRIN REPEAT DOMAIN-CONTAINING PROTEIN 39-RELATED"/>
    <property type="match status" value="1"/>
</dbReference>
<dbReference type="PROSITE" id="PS50297">
    <property type="entry name" value="ANK_REP_REGION"/>
    <property type="match status" value="1"/>
</dbReference>
<dbReference type="EMBL" id="UINC01045771">
    <property type="protein sequence ID" value="SVB52935.1"/>
    <property type="molecule type" value="Genomic_DNA"/>
</dbReference>
<accession>A0A382ERC9</accession>
<dbReference type="PROSITE" id="PS50088">
    <property type="entry name" value="ANK_REPEAT"/>
    <property type="match status" value="1"/>
</dbReference>
<gene>
    <name evidence="4" type="ORF">METZ01_LOCUS205789</name>
</gene>
<evidence type="ECO:0000256" key="2">
    <source>
        <dbReference type="ARBA" id="ARBA00023043"/>
    </source>
</evidence>
<keyword evidence="1" id="KW-0677">Repeat</keyword>
<dbReference type="GO" id="GO:0085020">
    <property type="term" value="P:protein K6-linked ubiquitination"/>
    <property type="evidence" value="ECO:0007669"/>
    <property type="project" value="TreeGrafter"/>
</dbReference>
<dbReference type="Gene3D" id="1.25.40.20">
    <property type="entry name" value="Ankyrin repeat-containing domain"/>
    <property type="match status" value="1"/>
</dbReference>
<dbReference type="InterPro" id="IPR002110">
    <property type="entry name" value="Ankyrin_rpt"/>
</dbReference>
<feature type="compositionally biased region" description="Low complexity" evidence="3">
    <location>
        <begin position="70"/>
        <end position="80"/>
    </location>
</feature>
<evidence type="ECO:0000256" key="1">
    <source>
        <dbReference type="ARBA" id="ARBA00022737"/>
    </source>
</evidence>
<evidence type="ECO:0000256" key="3">
    <source>
        <dbReference type="SAM" id="MobiDB-lite"/>
    </source>
</evidence>
<protein>
    <submittedName>
        <fullName evidence="4">Uncharacterized protein</fullName>
    </submittedName>
</protein>
<keyword evidence="2" id="KW-0040">ANK repeat</keyword>
<feature type="region of interest" description="Disordered" evidence="3">
    <location>
        <begin position="62"/>
        <end position="118"/>
    </location>
</feature>
<dbReference type="Pfam" id="PF12796">
    <property type="entry name" value="Ank_2"/>
    <property type="match status" value="1"/>
</dbReference>